<reference evidence="1 2" key="1">
    <citation type="journal article" date="2022" name="Plant J.">
        <title>Chromosome-level genome of Camellia lanceoleosa provides a valuable resource for understanding genome evolution and self-incompatibility.</title>
        <authorList>
            <person name="Gong W."/>
            <person name="Xiao S."/>
            <person name="Wang L."/>
            <person name="Liao Z."/>
            <person name="Chang Y."/>
            <person name="Mo W."/>
            <person name="Hu G."/>
            <person name="Li W."/>
            <person name="Zhao G."/>
            <person name="Zhu H."/>
            <person name="Hu X."/>
            <person name="Ji K."/>
            <person name="Xiang X."/>
            <person name="Song Q."/>
            <person name="Yuan D."/>
            <person name="Jin S."/>
            <person name="Zhang L."/>
        </authorList>
    </citation>
    <scope>NUCLEOTIDE SEQUENCE [LARGE SCALE GENOMIC DNA]</scope>
    <source>
        <strain evidence="1">SQ_2022a</strain>
    </source>
</reference>
<gene>
    <name evidence="1" type="ORF">LOK49_LG10G00032</name>
</gene>
<proteinExistence type="predicted"/>
<accession>A0ACC0G851</accession>
<dbReference type="Proteomes" id="UP001060215">
    <property type="component" value="Chromosome 10"/>
</dbReference>
<name>A0ACC0G851_9ERIC</name>
<dbReference type="EMBL" id="CM045767">
    <property type="protein sequence ID" value="KAI7997215.1"/>
    <property type="molecule type" value="Genomic_DNA"/>
</dbReference>
<evidence type="ECO:0000313" key="1">
    <source>
        <dbReference type="EMBL" id="KAI7997215.1"/>
    </source>
</evidence>
<protein>
    <submittedName>
        <fullName evidence="1">Indole-3-acetic acid-amido synthetase GH3.17</fullName>
    </submittedName>
</protein>
<evidence type="ECO:0000313" key="2">
    <source>
        <dbReference type="Proteomes" id="UP001060215"/>
    </source>
</evidence>
<sequence length="651" mass="73655">MLLSCDPTDNEAGMKRLEDLTTNASQIQQQVLDQILTQNAQTEYLGGFLNSQSDKEHFKKKVPIVNYEDIKPYIQRIANGEPSQIISAQPITELLTSSGTSAGQPKMMPSTTEELDRKTFFYNILVPVMNKYVDGLDKGKGMYLLFIKPEITTPAGLMARPVLTSYYKSSNFRNRPFNKFNIYTSPDQTILCSDNKQSMYCQLLCGLVQRHEVLRVGAIFASAFLRAIKFLEDHWRELCHNIRRGQVSDWITDPGCRNAVSLVLGEPNSELACSIEAECSGKSWEGIIKKIWPKTKYIEVIVTGSMAQYIPTLEFYSGGGIPLVSTMYASSECYLGINLEPLCKPCDVSYTLLPNMAYFEFLPISLMEKNQPGVSTLPTDHELQYYSCNGAVSAELNCIEKEEDKRVESEAVGLVDVKLGHHYELVVTTFTGLYRYRVGDILMVTGFHNNAPQFRFVQRRNVVLSIDTDKTNEEDLLNAVAQAKLIIEPLGYLLTEYTSYADTSSVPGHYVLFWELLKTRTNSDDLQELEDDLDRAIMEQCCSMVEESLDYVYRRCRKKDNSIGALEIRVVKHGTFDTLMDFCVSKGSSVNQYKTPRCIKSEEAIQILDSRVVERFFSRKVPFWEPFRIQTSSLNTEPLASNVGICSSQEG</sequence>
<keyword evidence="2" id="KW-1185">Reference proteome</keyword>
<organism evidence="1 2">
    <name type="scientific">Camellia lanceoleosa</name>
    <dbReference type="NCBI Taxonomy" id="1840588"/>
    <lineage>
        <taxon>Eukaryota</taxon>
        <taxon>Viridiplantae</taxon>
        <taxon>Streptophyta</taxon>
        <taxon>Embryophyta</taxon>
        <taxon>Tracheophyta</taxon>
        <taxon>Spermatophyta</taxon>
        <taxon>Magnoliopsida</taxon>
        <taxon>eudicotyledons</taxon>
        <taxon>Gunneridae</taxon>
        <taxon>Pentapetalae</taxon>
        <taxon>asterids</taxon>
        <taxon>Ericales</taxon>
        <taxon>Theaceae</taxon>
        <taxon>Camellia</taxon>
    </lineage>
</organism>
<comment type="caution">
    <text evidence="1">The sequence shown here is derived from an EMBL/GenBank/DDBJ whole genome shotgun (WGS) entry which is preliminary data.</text>
</comment>